<organism evidence="1 2">
    <name type="scientific">Angiostrongylus cantonensis</name>
    <name type="common">Rat lungworm</name>
    <dbReference type="NCBI Taxonomy" id="6313"/>
    <lineage>
        <taxon>Eukaryota</taxon>
        <taxon>Metazoa</taxon>
        <taxon>Ecdysozoa</taxon>
        <taxon>Nematoda</taxon>
        <taxon>Chromadorea</taxon>
        <taxon>Rhabditida</taxon>
        <taxon>Rhabditina</taxon>
        <taxon>Rhabditomorpha</taxon>
        <taxon>Strongyloidea</taxon>
        <taxon>Metastrongylidae</taxon>
        <taxon>Angiostrongylus</taxon>
    </lineage>
</organism>
<evidence type="ECO:0000313" key="1">
    <source>
        <dbReference type="Proteomes" id="UP000035642"/>
    </source>
</evidence>
<sequence length="95" mass="11500">MLFYLFNEVILLFVRPRNCRKFIYRLFLTTHLHPDDAESDLRESLRLLQVDYVDLYLAHMPVCFIVSFLWRDIPTRKFVNSLRENVLNKSTHIIV</sequence>
<reference evidence="2" key="2">
    <citation type="submission" date="2017-02" db="UniProtKB">
        <authorList>
            <consortium name="WormBaseParasite"/>
        </authorList>
    </citation>
    <scope>IDENTIFICATION</scope>
</reference>
<dbReference type="Proteomes" id="UP000035642">
    <property type="component" value="Unassembled WGS sequence"/>
</dbReference>
<dbReference type="Gene3D" id="3.20.20.100">
    <property type="entry name" value="NADP-dependent oxidoreductase domain"/>
    <property type="match status" value="1"/>
</dbReference>
<dbReference type="InterPro" id="IPR036812">
    <property type="entry name" value="NAD(P)_OxRdtase_dom_sf"/>
</dbReference>
<protein>
    <submittedName>
        <fullName evidence="2">Aldo_ket_red domain-containing protein</fullName>
    </submittedName>
</protein>
<dbReference type="WBParaSite" id="ACAC_0000583501-mRNA-1">
    <property type="protein sequence ID" value="ACAC_0000583501-mRNA-1"/>
    <property type="gene ID" value="ACAC_0000583501"/>
</dbReference>
<proteinExistence type="predicted"/>
<name>A0A0K0D6Z0_ANGCA</name>
<keyword evidence="1" id="KW-1185">Reference proteome</keyword>
<dbReference type="STRING" id="6313.A0A0K0D6Z0"/>
<evidence type="ECO:0000313" key="2">
    <source>
        <dbReference type="WBParaSite" id="ACAC_0000583501-mRNA-1"/>
    </source>
</evidence>
<reference evidence="1" key="1">
    <citation type="submission" date="2012-09" db="EMBL/GenBank/DDBJ databases">
        <authorList>
            <person name="Martin A.A."/>
        </authorList>
    </citation>
    <scope>NUCLEOTIDE SEQUENCE</scope>
</reference>
<accession>A0A0K0D6Z0</accession>
<dbReference type="SUPFAM" id="SSF51430">
    <property type="entry name" value="NAD(P)-linked oxidoreductase"/>
    <property type="match status" value="1"/>
</dbReference>
<dbReference type="AlphaFoldDB" id="A0A0K0D6Z0"/>